<reference evidence="4 5" key="1">
    <citation type="submission" date="2017-06" db="EMBL/GenBank/DDBJ databases">
        <title>Draft genome sequence of anaerobic fermentative bacterium Anaeromicrobium sediminis DY2726D isolated from West Pacific Ocean sediments.</title>
        <authorList>
            <person name="Zeng X."/>
        </authorList>
    </citation>
    <scope>NUCLEOTIDE SEQUENCE [LARGE SCALE GENOMIC DNA]</scope>
    <source>
        <strain evidence="4 5">DY2726D</strain>
    </source>
</reference>
<dbReference type="Proteomes" id="UP000216024">
    <property type="component" value="Unassembled WGS sequence"/>
</dbReference>
<dbReference type="GO" id="GO:0044781">
    <property type="term" value="P:bacterial-type flagellum organization"/>
    <property type="evidence" value="ECO:0007669"/>
    <property type="project" value="UniProtKB-KW"/>
</dbReference>
<name>A0A267MQT1_9FIRM</name>
<comment type="caution">
    <text evidence="4">The sequence shown here is derived from an EMBL/GenBank/DDBJ whole genome shotgun (WGS) entry which is preliminary data.</text>
</comment>
<feature type="compositionally biased region" description="Low complexity" evidence="3">
    <location>
        <begin position="15"/>
        <end position="34"/>
    </location>
</feature>
<evidence type="ECO:0000256" key="3">
    <source>
        <dbReference type="SAM" id="MobiDB-lite"/>
    </source>
</evidence>
<evidence type="ECO:0000313" key="5">
    <source>
        <dbReference type="Proteomes" id="UP000216024"/>
    </source>
</evidence>
<dbReference type="AlphaFoldDB" id="A0A267MQT1"/>
<protein>
    <recommendedName>
        <fullName evidence="6">Flagellar hook capping protein</fullName>
    </recommendedName>
</protein>
<evidence type="ECO:0000256" key="1">
    <source>
        <dbReference type="ARBA" id="ARBA00010577"/>
    </source>
</evidence>
<feature type="region of interest" description="Disordered" evidence="3">
    <location>
        <begin position="118"/>
        <end position="146"/>
    </location>
</feature>
<dbReference type="EMBL" id="NIBG01000001">
    <property type="protein sequence ID" value="PAB61268.1"/>
    <property type="molecule type" value="Genomic_DNA"/>
</dbReference>
<gene>
    <name evidence="4" type="ORF">CCE28_02230</name>
</gene>
<feature type="compositionally biased region" description="Acidic residues" evidence="3">
    <location>
        <begin position="122"/>
        <end position="133"/>
    </location>
</feature>
<dbReference type="RefSeq" id="WP_095130515.1">
    <property type="nucleotide sequence ID" value="NZ_NIBG01000001.1"/>
</dbReference>
<feature type="region of interest" description="Disordered" evidence="3">
    <location>
        <begin position="14"/>
        <end position="34"/>
    </location>
</feature>
<sequence>MAVNEIKGISWNEFNNTNNVTQNSTSNSEKSTSSNDALGKDAFLNLLVTQLKYQDPLNPMEDKEFISQMAQFSSLEQTQNLNDTMKDFTERMESYNGLSLEIQKLNYNINKEMLDIIKDNNGDEGSEEGDNEGNTEGTTPVESNNE</sequence>
<dbReference type="OrthoDB" id="280334at2"/>
<evidence type="ECO:0000256" key="2">
    <source>
        <dbReference type="ARBA" id="ARBA00022795"/>
    </source>
</evidence>
<evidence type="ECO:0008006" key="6">
    <source>
        <dbReference type="Google" id="ProtNLM"/>
    </source>
</evidence>
<keyword evidence="2" id="KW-1005">Bacterial flagellum biogenesis</keyword>
<dbReference type="InterPro" id="IPR005648">
    <property type="entry name" value="FlgD"/>
</dbReference>
<evidence type="ECO:0000313" key="4">
    <source>
        <dbReference type="EMBL" id="PAB61268.1"/>
    </source>
</evidence>
<organism evidence="4 5">
    <name type="scientific">Anaeromicrobium sediminis</name>
    <dbReference type="NCBI Taxonomy" id="1478221"/>
    <lineage>
        <taxon>Bacteria</taxon>
        <taxon>Bacillati</taxon>
        <taxon>Bacillota</taxon>
        <taxon>Clostridia</taxon>
        <taxon>Peptostreptococcales</taxon>
        <taxon>Thermotaleaceae</taxon>
        <taxon>Anaeromicrobium</taxon>
    </lineage>
</organism>
<comment type="similarity">
    <text evidence="1">Belongs to the FlgD family.</text>
</comment>
<dbReference type="Pfam" id="PF03963">
    <property type="entry name" value="FlgD"/>
    <property type="match status" value="1"/>
</dbReference>
<proteinExistence type="inferred from homology"/>
<keyword evidence="5" id="KW-1185">Reference proteome</keyword>
<accession>A0A267MQT1</accession>